<dbReference type="Proteomes" id="UP000242949">
    <property type="component" value="Unassembled WGS sequence"/>
</dbReference>
<keyword evidence="1" id="KW-0732">Signal</keyword>
<dbReference type="EMBL" id="FMYI01000001">
    <property type="protein sequence ID" value="SDB84142.1"/>
    <property type="molecule type" value="Genomic_DNA"/>
</dbReference>
<accession>A0A1G6GQ33</accession>
<dbReference type="AlphaFoldDB" id="A0A1G6GQ33"/>
<reference evidence="3" key="1">
    <citation type="submission" date="2016-09" db="EMBL/GenBank/DDBJ databases">
        <authorList>
            <person name="Varghese N."/>
            <person name="Submissions S."/>
        </authorList>
    </citation>
    <scope>NUCLEOTIDE SEQUENCE [LARGE SCALE GENOMIC DNA]</scope>
    <source>
        <strain evidence="3">S5</strain>
    </source>
</reference>
<protein>
    <submittedName>
        <fullName evidence="2">Uncharacterized protein</fullName>
    </submittedName>
</protein>
<dbReference type="OrthoDB" id="2473679at2"/>
<sequence>MLLSMFFKKSFISFLVVILFIGASSPSHVSAEINESNPTESELSQETISLADNYITVTNNQFVIDNGDKLENEIGEKEFNIVKNLVKENNQLLKENWSNNIEKKGDKFTESVQNKQSGQFTTQAVDTSKYIDIDYTWWGMQIYFSSSAVTHLNDYLAIQGFVGGLGAANGIQSFLARNGLRVTSKALGPVALYSGAISWAMGKVDNGNGVKLNCVLYVPATITAA</sequence>
<keyword evidence="3" id="KW-1185">Reference proteome</keyword>
<gene>
    <name evidence="2" type="ORF">SAMN05421734_101390</name>
</gene>
<dbReference type="RefSeq" id="WP_090792430.1">
    <property type="nucleotide sequence ID" value="NZ_FMYI01000001.1"/>
</dbReference>
<feature type="chain" id="PRO_5038589072" evidence="1">
    <location>
        <begin position="30"/>
        <end position="225"/>
    </location>
</feature>
<evidence type="ECO:0000313" key="3">
    <source>
        <dbReference type="Proteomes" id="UP000242949"/>
    </source>
</evidence>
<evidence type="ECO:0000256" key="1">
    <source>
        <dbReference type="SAM" id="SignalP"/>
    </source>
</evidence>
<evidence type="ECO:0000313" key="2">
    <source>
        <dbReference type="EMBL" id="SDB84142.1"/>
    </source>
</evidence>
<feature type="signal peptide" evidence="1">
    <location>
        <begin position="1"/>
        <end position="29"/>
    </location>
</feature>
<name>A0A1G6GQ33_9BACI</name>
<proteinExistence type="predicted"/>
<organism evidence="2 3">
    <name type="scientific">Pelagirhabdus alkalitolerans</name>
    <dbReference type="NCBI Taxonomy" id="1612202"/>
    <lineage>
        <taxon>Bacteria</taxon>
        <taxon>Bacillati</taxon>
        <taxon>Bacillota</taxon>
        <taxon>Bacilli</taxon>
        <taxon>Bacillales</taxon>
        <taxon>Bacillaceae</taxon>
        <taxon>Pelagirhabdus</taxon>
    </lineage>
</organism>